<dbReference type="PANTHER" id="PTHR11851">
    <property type="entry name" value="METALLOPROTEASE"/>
    <property type="match status" value="1"/>
</dbReference>
<keyword evidence="4" id="KW-1185">Reference proteome</keyword>
<dbReference type="SUPFAM" id="SSF63411">
    <property type="entry name" value="LuxS/MPP-like metallohydrolase"/>
    <property type="match status" value="2"/>
</dbReference>
<dbReference type="InterPro" id="IPR011249">
    <property type="entry name" value="Metalloenz_LuxS/M16"/>
</dbReference>
<dbReference type="InterPro" id="IPR050361">
    <property type="entry name" value="MPP/UQCRC_Complex"/>
</dbReference>
<dbReference type="InterPro" id="IPR007863">
    <property type="entry name" value="Peptidase_M16_C"/>
</dbReference>
<reference evidence="3 4" key="1">
    <citation type="submission" date="2019-07" db="EMBL/GenBank/DDBJ databases">
        <title>Hymenobacter sp. straun FUR1 Genome sequencing and assembly.</title>
        <authorList>
            <person name="Chhetri G."/>
        </authorList>
    </citation>
    <scope>NUCLEOTIDE SEQUENCE [LARGE SCALE GENOMIC DNA]</scope>
    <source>
        <strain evidence="3 4">Fur1</strain>
    </source>
</reference>
<dbReference type="InterPro" id="IPR011765">
    <property type="entry name" value="Pept_M16_N"/>
</dbReference>
<dbReference type="PANTHER" id="PTHR11851:SF224">
    <property type="entry name" value="PROCESSING PROTEASE"/>
    <property type="match status" value="1"/>
</dbReference>
<protein>
    <submittedName>
        <fullName evidence="3">Insulinase family protein</fullName>
    </submittedName>
</protein>
<accession>A0A558BVT3</accession>
<dbReference type="GO" id="GO:0046872">
    <property type="term" value="F:metal ion binding"/>
    <property type="evidence" value="ECO:0007669"/>
    <property type="project" value="InterPro"/>
</dbReference>
<organism evidence="3 4">
    <name type="scientific">Hymenobacter setariae</name>
    <dbReference type="NCBI Taxonomy" id="2594794"/>
    <lineage>
        <taxon>Bacteria</taxon>
        <taxon>Pseudomonadati</taxon>
        <taxon>Bacteroidota</taxon>
        <taxon>Cytophagia</taxon>
        <taxon>Cytophagales</taxon>
        <taxon>Hymenobacteraceae</taxon>
        <taxon>Hymenobacter</taxon>
    </lineage>
</organism>
<dbReference type="Pfam" id="PF00675">
    <property type="entry name" value="Peptidase_M16"/>
    <property type="match status" value="1"/>
</dbReference>
<name>A0A558BVT3_9BACT</name>
<dbReference type="OrthoDB" id="9811314at2"/>
<proteinExistence type="predicted"/>
<dbReference type="Pfam" id="PF05193">
    <property type="entry name" value="Peptidase_M16_C"/>
    <property type="match status" value="1"/>
</dbReference>
<dbReference type="AlphaFoldDB" id="A0A558BVT3"/>
<dbReference type="Proteomes" id="UP000317624">
    <property type="component" value="Unassembled WGS sequence"/>
</dbReference>
<feature type="domain" description="Peptidase M16 C-terminal" evidence="2">
    <location>
        <begin position="197"/>
        <end position="371"/>
    </location>
</feature>
<evidence type="ECO:0000259" key="2">
    <source>
        <dbReference type="Pfam" id="PF05193"/>
    </source>
</evidence>
<dbReference type="EMBL" id="VMRJ01000003">
    <property type="protein sequence ID" value="TVT40607.1"/>
    <property type="molecule type" value="Genomic_DNA"/>
</dbReference>
<evidence type="ECO:0000313" key="3">
    <source>
        <dbReference type="EMBL" id="TVT40607.1"/>
    </source>
</evidence>
<comment type="caution">
    <text evidence="3">The sequence shown here is derived from an EMBL/GenBank/DDBJ whole genome shotgun (WGS) entry which is preliminary data.</text>
</comment>
<evidence type="ECO:0000313" key="4">
    <source>
        <dbReference type="Proteomes" id="UP000317624"/>
    </source>
</evidence>
<sequence length="440" mass="47903">MLVAYLTSYILPLPSVLNRLQPPPTHPLTSITLPTPTVSHLPNGARLHLLANAAQPVLRLQVVVPAGKYQEPSPSLAQLTARMLTEGTATRTARQIADEVAFYGASLDCEAGADHATLTLYCLARHLPTLLPLVQEVLAAPTFPEHELLQMQTRISQNMRVERQKTSFRASEEFNRQLFGEESPYGRSFNEASFAAITADQLRAFHAAAYGPVGAEIFLSGDVTEYAAGVAELLGQWQASTAAAPSAVLPPADSYPTGLVTVPVEGSIQASLRMGRRWPALTEAQTPELLLLVKVLGGYFGSRLMKNIREDKGYTYGIHASVVAREQATALVIGTDVNGDRADATRQEIAYELERLQTELLDEDELETVKNYTLGKLLGETATVFEQADKYRHITLHGLRPDYYQHLVRQTQAATAADLQALARTYLSPADMLTVVAGGS</sequence>
<gene>
    <name evidence="3" type="ORF">FNT36_14150</name>
</gene>
<evidence type="ECO:0000259" key="1">
    <source>
        <dbReference type="Pfam" id="PF00675"/>
    </source>
</evidence>
<dbReference type="Gene3D" id="3.30.830.10">
    <property type="entry name" value="Metalloenzyme, LuxS/M16 peptidase-like"/>
    <property type="match status" value="2"/>
</dbReference>
<feature type="domain" description="Peptidase M16 N-terminal" evidence="1">
    <location>
        <begin position="54"/>
        <end position="159"/>
    </location>
</feature>